<keyword evidence="4 9" id="KW-0863">Zinc-finger</keyword>
<dbReference type="PROSITE" id="PS51157">
    <property type="entry name" value="ZF_UBR"/>
    <property type="match status" value="1"/>
</dbReference>
<dbReference type="Proteomes" id="UP001470230">
    <property type="component" value="Unassembled WGS sequence"/>
</dbReference>
<comment type="catalytic activity">
    <reaction evidence="1 9">
        <text>S-ubiquitinyl-[E2 ubiquitin-conjugating enzyme]-L-cysteine + [acceptor protein]-L-lysine = [E2 ubiquitin-conjugating enzyme]-L-cysteine + N(6)-ubiquitinyl-[acceptor protein]-L-lysine.</text>
        <dbReference type="EC" id="2.3.2.27"/>
    </reaction>
</comment>
<evidence type="ECO:0000256" key="11">
    <source>
        <dbReference type="SAM" id="MobiDB-lite"/>
    </source>
</evidence>
<comment type="caution">
    <text evidence="13">The sequence shown here is derived from an EMBL/GenBank/DDBJ whole genome shotgun (WGS) entry which is preliminary data.</text>
</comment>
<feature type="region of interest" description="Disordered" evidence="11">
    <location>
        <begin position="994"/>
        <end position="1021"/>
    </location>
</feature>
<dbReference type="Gene3D" id="2.10.110.30">
    <property type="match status" value="1"/>
</dbReference>
<evidence type="ECO:0000256" key="6">
    <source>
        <dbReference type="ARBA" id="ARBA00022833"/>
    </source>
</evidence>
<dbReference type="PANTHER" id="PTHR21497:SF24">
    <property type="entry name" value="E3 UBIQUITIN-PROTEIN LIGASE UBR1"/>
    <property type="match status" value="1"/>
</dbReference>
<evidence type="ECO:0000313" key="13">
    <source>
        <dbReference type="EMBL" id="KAK8841018.1"/>
    </source>
</evidence>
<keyword evidence="10" id="KW-0175">Coiled coil</keyword>
<keyword evidence="6 9" id="KW-0862">Zinc</keyword>
<feature type="compositionally biased region" description="Acidic residues" evidence="11">
    <location>
        <begin position="930"/>
        <end position="941"/>
    </location>
</feature>
<evidence type="ECO:0000256" key="7">
    <source>
        <dbReference type="ARBA" id="ARBA00046341"/>
    </source>
</evidence>
<evidence type="ECO:0000256" key="10">
    <source>
        <dbReference type="SAM" id="Coils"/>
    </source>
</evidence>
<dbReference type="Pfam" id="PF18995">
    <property type="entry name" value="PRT6_C"/>
    <property type="match status" value="1"/>
</dbReference>
<gene>
    <name evidence="13" type="ORF">M9Y10_027855</name>
</gene>
<evidence type="ECO:0000256" key="4">
    <source>
        <dbReference type="ARBA" id="ARBA00022771"/>
    </source>
</evidence>
<keyword evidence="2 9" id="KW-0808">Transferase</keyword>
<evidence type="ECO:0000256" key="3">
    <source>
        <dbReference type="ARBA" id="ARBA00022723"/>
    </source>
</evidence>
<feature type="zinc finger region" description="UBR-type" evidence="8">
    <location>
        <begin position="51"/>
        <end position="122"/>
    </location>
</feature>
<feature type="region of interest" description="Disordered" evidence="11">
    <location>
        <begin position="924"/>
        <end position="943"/>
    </location>
</feature>
<reference evidence="13 14" key="1">
    <citation type="submission" date="2024-04" db="EMBL/GenBank/DDBJ databases">
        <title>Tritrichomonas musculus Genome.</title>
        <authorList>
            <person name="Alves-Ferreira E."/>
            <person name="Grigg M."/>
            <person name="Lorenzi H."/>
            <person name="Galac M."/>
        </authorList>
    </citation>
    <scope>NUCLEOTIDE SEQUENCE [LARGE SCALE GENOMIC DNA]</scope>
    <source>
        <strain evidence="13 14">EAF2021</strain>
    </source>
</reference>
<name>A0ABR2H461_9EUKA</name>
<evidence type="ECO:0000259" key="12">
    <source>
        <dbReference type="PROSITE" id="PS51157"/>
    </source>
</evidence>
<dbReference type="InterPro" id="IPR003126">
    <property type="entry name" value="Znf_UBR"/>
</dbReference>
<dbReference type="InterPro" id="IPR039164">
    <property type="entry name" value="UBR1-like"/>
</dbReference>
<keyword evidence="14" id="KW-1185">Reference proteome</keyword>
<dbReference type="CDD" id="cd19670">
    <property type="entry name" value="UBR-box_UBR1_2_3"/>
    <property type="match status" value="1"/>
</dbReference>
<dbReference type="SMART" id="SM00396">
    <property type="entry name" value="ZnF_UBR1"/>
    <property type="match status" value="1"/>
</dbReference>
<keyword evidence="5 9" id="KW-0833">Ubl conjugation pathway</keyword>
<dbReference type="EC" id="2.3.2.27" evidence="9"/>
<feature type="compositionally biased region" description="Acidic residues" evidence="11">
    <location>
        <begin position="1010"/>
        <end position="1021"/>
    </location>
</feature>
<comment type="pathway">
    <text evidence="9">Protein modification; protein ubiquitination.</text>
</comment>
<evidence type="ECO:0000256" key="5">
    <source>
        <dbReference type="ARBA" id="ARBA00022786"/>
    </source>
</evidence>
<sequence length="1530" mass="178034">MEELTSKDIKLLFICDPSEAINECQKIICSVSNFSSFQDFYNYHLKNSHVSTCQNEWSTHPQMSIHCDDCSNSQNSCICLQCFLNGNHEGHTYVINPNSTGNCDCGDLSLWKRSGFCTEHHGLENDSHPEDYLDEKLRTTLTDIAFKGAFSAIKNLTDDDGTILSTIYQFLISFLKFGDGFRRLLVISLTERINFDKFFDSIFEASYEFNSLLQNFCGLLINDQLFKYKFSPVNLRLMLTKIVPLGLKEIETGIGNRSIEPWIPFWFHGYQRESLKYCIDHKQFNLIEFTIQILNYYSKLVTFLGKPLRRVPEFFYEFSSVFDAAVFLNEGQFQNLFDLLFTDVLSRGSSEDHKKHEAYIATTFLEDTQPGYYHYLINFNTLFYSIFDVFKSKENLKFDKMFDELDKVDVRPIFLIGKNVNGTENDKFVSQLIKMEDHFELNSNESSYNSFLKGGGFYVSHPLLYSLAHLMRNDNMCRVKIAQFLKMEKYSSLRVRLGILAVKSAIAQICSSQSLVPQSNLGIINILRIYDDNPVYCSNGISLLFPLLQLLIGLQCDSLDFSLKEFYAFEVAREIGFFDSEEEIPKDQEEKMFFSFLYFSLLLVVERTLFNFDGNRFIKEQIIFELKKGTSDLNELKKLCCVFVNTSSSTGFNRIVSEVSTIRQKVKKGQNKNSGDQDVTFELKEGIEYNFLSAINSFNQNKTIMNDTIQKHPESLIKIPQFEREETYFFHENDEINTSGLNVKLNEYLATPTVLATVYKTLRKDDDGASQKVELNEHLAMNILVLVSKFIRETNDNSDEKTLFNESTIIEYDSSLIDLISKLKRSVFELNFESNGQATIKNKLTSKTFNLFMKMKIKPKDGSPKSFVDLLLEKGQLGKNVLGQMSVQIEGVSNDEEKQDLTKLKKLRAQKLKEQIMNHYKTITTNFNKDDEENDEKEEEQLSNNDKDICMICSNTRKNEVLSYPLYIYRTKFPFIIDKPQLVTIPMRTAMKETEVYKDEDNESTNNNESNDDDDEDEIPDPEDVFAQILSQMPDLDITSDMSEEDIERRRSTIERIHQTVTDQYIRVKEAQEMRKKQRQEEKLLRIQKEKEEMIEREKQLENPEMPVTKQLTPGNLFVIQFGICQHLVHPDCVNEDDFTCPIDRSFKNGFLPNIDDLSKNAIYADRNSFELSNELKDSLNLFINKYSLFFRASNEKVVDLFVELVKSLSGLISTYEVRLRSLPDCLDSKKTKLLSRNLFLTTWYAYRMRGKPSMKTGFSTDISEDVDSKLTVFQKFIKKLIECDKLEESVTQKKESLQRILSSFNNNKKVTVFSSEKEHCLFLRRVCLADYFLLKQDDREQKLIDWDEILSVDNLSQKFEVTFKCDDFDFRPFIFSKLPKDFLRFAQDPYNFPVEQTRHFTLFNLLNYNRMIQCYNDVDETENDSKIDYKEDLLEFNEVNAKELLSILQKKCSKLNYPSVFLFIGRESSSIAVIDGKRPRILPPFYLDKYGCADVGFQRKEPIFLNEERYDRVIDQILSGDFSNGSQPS</sequence>
<protein>
    <recommendedName>
        <fullName evidence="9">E3 ubiquitin-protein ligase</fullName>
        <ecNumber evidence="9">2.3.2.27</ecNumber>
    </recommendedName>
</protein>
<evidence type="ECO:0000256" key="2">
    <source>
        <dbReference type="ARBA" id="ARBA00022679"/>
    </source>
</evidence>
<feature type="coiled-coil region" evidence="10">
    <location>
        <begin position="1068"/>
        <end position="1097"/>
    </location>
</feature>
<comment type="similarity">
    <text evidence="7 9">Belongs to the E3 ubiquitin-protein ligase UBR1-like family.</text>
</comment>
<accession>A0ABR2H461</accession>
<comment type="function">
    <text evidence="9">Ubiquitin ligase protein which is a component of the N-end rule pathway. Recognizes and binds to proteins bearing specific N-terminal residues that are destabilizing according to the N-end rule, leading to their ubiquitination and subsequent degradation.</text>
</comment>
<evidence type="ECO:0000256" key="1">
    <source>
        <dbReference type="ARBA" id="ARBA00000900"/>
    </source>
</evidence>
<feature type="domain" description="UBR-type" evidence="12">
    <location>
        <begin position="51"/>
        <end position="122"/>
    </location>
</feature>
<proteinExistence type="inferred from homology"/>
<dbReference type="Pfam" id="PF02207">
    <property type="entry name" value="zf-UBR"/>
    <property type="match status" value="1"/>
</dbReference>
<keyword evidence="3 9" id="KW-0479">Metal-binding</keyword>
<evidence type="ECO:0000313" key="14">
    <source>
        <dbReference type="Proteomes" id="UP001470230"/>
    </source>
</evidence>
<dbReference type="InterPro" id="IPR044046">
    <property type="entry name" value="E3_ligase_UBR-like_C"/>
</dbReference>
<dbReference type="PANTHER" id="PTHR21497">
    <property type="entry name" value="UBIQUITIN LIGASE E3 ALPHA-RELATED"/>
    <property type="match status" value="1"/>
</dbReference>
<evidence type="ECO:0000256" key="9">
    <source>
        <dbReference type="RuleBase" id="RU366018"/>
    </source>
</evidence>
<organism evidence="13 14">
    <name type="scientific">Tritrichomonas musculus</name>
    <dbReference type="NCBI Taxonomy" id="1915356"/>
    <lineage>
        <taxon>Eukaryota</taxon>
        <taxon>Metamonada</taxon>
        <taxon>Parabasalia</taxon>
        <taxon>Tritrichomonadida</taxon>
        <taxon>Tritrichomonadidae</taxon>
        <taxon>Tritrichomonas</taxon>
    </lineage>
</organism>
<evidence type="ECO:0000256" key="8">
    <source>
        <dbReference type="PROSITE-ProRule" id="PRU00508"/>
    </source>
</evidence>
<dbReference type="EMBL" id="JAPFFF010000043">
    <property type="protein sequence ID" value="KAK8841018.1"/>
    <property type="molecule type" value="Genomic_DNA"/>
</dbReference>